<reference evidence="1" key="1">
    <citation type="submission" date="2020-06" db="EMBL/GenBank/DDBJ databases">
        <title>Lateral gene transfer of anion-conducting channel rhodopsins between green algae and giant viruses.</title>
        <authorList>
            <person name="Rozenberg A."/>
            <person name="Oppermann J."/>
            <person name="Wietek J."/>
            <person name="Fernandez Lahore R.G."/>
            <person name="Sandaa R.-A."/>
            <person name="Bratbak G."/>
            <person name="Hegemann P."/>
            <person name="Beja O."/>
        </authorList>
    </citation>
    <scope>NUCLEOTIDE SEQUENCE</scope>
    <source>
        <strain evidence="1">01B</strain>
    </source>
</reference>
<organism evidence="1">
    <name type="scientific">Pyramimonas orientalis virus</name>
    <name type="common">PoV01</name>
    <dbReference type="NCBI Taxonomy" id="455367"/>
    <lineage>
        <taxon>Viruses</taxon>
        <taxon>Varidnaviria</taxon>
        <taxon>Bamfordvirae</taxon>
        <taxon>Nucleocytoviricota</taxon>
        <taxon>Megaviricetes</taxon>
        <taxon>Imitervirales</taxon>
        <taxon>Allomimiviridae</taxon>
        <taxon>Heliosvirus</taxon>
        <taxon>Heliosvirus raunefjordenense</taxon>
    </lineage>
</organism>
<proteinExistence type="predicted"/>
<gene>
    <name evidence="1" type="ORF">HWQ62_00489</name>
</gene>
<evidence type="ECO:0008006" key="2">
    <source>
        <dbReference type="Google" id="ProtNLM"/>
    </source>
</evidence>
<protein>
    <recommendedName>
        <fullName evidence="2">Papain-like cysteine peptidase</fullName>
    </recommendedName>
</protein>
<dbReference type="EMBL" id="MT663542">
    <property type="protein sequence ID" value="QOI90620.1"/>
    <property type="molecule type" value="Genomic_DNA"/>
</dbReference>
<name>A0A7L9AZ75_POV01</name>
<organismHost>
    <name type="scientific">Pyramimonas plurioculata</name>
    <dbReference type="NCBI Taxonomy" id="36893"/>
</organismHost>
<accession>A0A7L9AZ75</accession>
<sequence>MYLSLGQNCQSLVNLVNDKHVPLKSNGRRTCLFDLSLTSYYAICELFENTFDLTTFLNFRLIDNPHGEKFCQTHIDDNERHLLFNPKTGLPYGQIVINEMGCMFNHESPGHPELYHTERWTSKTMFVDDDFKLLKDRYTTRRDNLKEYIRQAIENNYEINFVLTTFVIPRKLDSIIQVKYPSLKYTIIVNYLFEKDVFRNMSIYLNDAKYFNYGEDILFENMRNKQVSERIYIN</sequence>
<evidence type="ECO:0000313" key="1">
    <source>
        <dbReference type="EMBL" id="QOI90620.1"/>
    </source>
</evidence>